<name>A0A8S5M5Y1_9CAUD</name>
<evidence type="ECO:0000313" key="1">
    <source>
        <dbReference type="EMBL" id="DAD77717.1"/>
    </source>
</evidence>
<proteinExistence type="predicted"/>
<protein>
    <submittedName>
        <fullName evidence="1">Uncharacterized protein</fullName>
    </submittedName>
</protein>
<accession>A0A8S5M5Y1</accession>
<reference evidence="1" key="1">
    <citation type="journal article" date="2021" name="Proc. Natl. Acad. Sci. U.S.A.">
        <title>A Catalog of Tens of Thousands of Viruses from Human Metagenomes Reveals Hidden Associations with Chronic Diseases.</title>
        <authorList>
            <person name="Tisza M.J."/>
            <person name="Buck C.B."/>
        </authorList>
    </citation>
    <scope>NUCLEOTIDE SEQUENCE</scope>
    <source>
        <strain evidence="1">CtCOj19</strain>
    </source>
</reference>
<dbReference type="EMBL" id="BK014831">
    <property type="protein sequence ID" value="DAD77717.1"/>
    <property type="molecule type" value="Genomic_DNA"/>
</dbReference>
<sequence length="135" mass="15422">MTIEDAIMLVDELRGRFDAPFNQADKDAIERTYKAVIGRTFVQTSCQQCYHDAVVEIYHHIKKYGKMAEVKKYNLKAGAIINCPNFQEGKVFSNENLTDEVAAEYLKEYPDQVGLFETYETPKEDDTAKGNKGKK</sequence>
<organism evidence="1">
    <name type="scientific">Siphoviridae sp. ctCOj19</name>
    <dbReference type="NCBI Taxonomy" id="2826193"/>
    <lineage>
        <taxon>Viruses</taxon>
        <taxon>Duplodnaviria</taxon>
        <taxon>Heunggongvirae</taxon>
        <taxon>Uroviricota</taxon>
        <taxon>Caudoviricetes</taxon>
    </lineage>
</organism>